<evidence type="ECO:0000313" key="2">
    <source>
        <dbReference type="Proteomes" id="UP001054945"/>
    </source>
</evidence>
<reference evidence="1 2" key="1">
    <citation type="submission" date="2021-06" db="EMBL/GenBank/DDBJ databases">
        <title>Caerostris extrusa draft genome.</title>
        <authorList>
            <person name="Kono N."/>
            <person name="Arakawa K."/>
        </authorList>
    </citation>
    <scope>NUCLEOTIDE SEQUENCE [LARGE SCALE GENOMIC DNA]</scope>
</reference>
<comment type="caution">
    <text evidence="1">The sequence shown here is derived from an EMBL/GenBank/DDBJ whole genome shotgun (WGS) entry which is preliminary data.</text>
</comment>
<dbReference type="AlphaFoldDB" id="A0AAV4X6T7"/>
<dbReference type="Proteomes" id="UP001054945">
    <property type="component" value="Unassembled WGS sequence"/>
</dbReference>
<keyword evidence="2" id="KW-1185">Reference proteome</keyword>
<protein>
    <submittedName>
        <fullName evidence="1">Uncharacterized protein</fullName>
    </submittedName>
</protein>
<name>A0AAV4X6T7_CAEEX</name>
<dbReference type="EMBL" id="BPLR01017369">
    <property type="protein sequence ID" value="GIY90996.1"/>
    <property type="molecule type" value="Genomic_DNA"/>
</dbReference>
<evidence type="ECO:0000313" key="1">
    <source>
        <dbReference type="EMBL" id="GIY90996.1"/>
    </source>
</evidence>
<organism evidence="1 2">
    <name type="scientific">Caerostris extrusa</name>
    <name type="common">Bark spider</name>
    <name type="synonym">Caerostris bankana</name>
    <dbReference type="NCBI Taxonomy" id="172846"/>
    <lineage>
        <taxon>Eukaryota</taxon>
        <taxon>Metazoa</taxon>
        <taxon>Ecdysozoa</taxon>
        <taxon>Arthropoda</taxon>
        <taxon>Chelicerata</taxon>
        <taxon>Arachnida</taxon>
        <taxon>Araneae</taxon>
        <taxon>Araneomorphae</taxon>
        <taxon>Entelegynae</taxon>
        <taxon>Araneoidea</taxon>
        <taxon>Araneidae</taxon>
        <taxon>Caerostris</taxon>
    </lineage>
</organism>
<gene>
    <name evidence="1" type="ORF">CEXT_403181</name>
</gene>
<proteinExistence type="predicted"/>
<accession>A0AAV4X6T7</accession>
<sequence>MSLLLRLEAKDIFQNCAGEFRRHLSPDSRKGCEKQLDMLKEVVNQRYLPNGAEEFRVIFGPGLEERVRKATGNA</sequence>